<name>A0A1V4BMK1_MICAE</name>
<proteinExistence type="predicted"/>
<comment type="caution">
    <text evidence="3">The sequence shown here is derived from an EMBL/GenBank/DDBJ whole genome shotgun (WGS) entry which is preliminary data.</text>
</comment>
<dbReference type="Pfam" id="PF13517">
    <property type="entry name" value="FG-GAP_3"/>
    <property type="match status" value="2"/>
</dbReference>
<dbReference type="InterPro" id="IPR011519">
    <property type="entry name" value="UnbV_ASPIC"/>
</dbReference>
<evidence type="ECO:0000256" key="1">
    <source>
        <dbReference type="ARBA" id="ARBA00022729"/>
    </source>
</evidence>
<dbReference type="Gene3D" id="2.130.10.130">
    <property type="entry name" value="Integrin alpha, N-terminal"/>
    <property type="match status" value="2"/>
</dbReference>
<dbReference type="Pfam" id="PF01839">
    <property type="entry name" value="FG-GAP"/>
    <property type="match status" value="1"/>
</dbReference>
<evidence type="ECO:0000313" key="4">
    <source>
        <dbReference type="Proteomes" id="UP000189835"/>
    </source>
</evidence>
<dbReference type="EMBL" id="MVGR01000005">
    <property type="protein sequence ID" value="OPF15321.1"/>
    <property type="molecule type" value="Genomic_DNA"/>
</dbReference>
<dbReference type="PANTHER" id="PTHR16026">
    <property type="entry name" value="CARTILAGE ACIDIC PROTEIN 1"/>
    <property type="match status" value="1"/>
</dbReference>
<dbReference type="Pfam" id="PF07593">
    <property type="entry name" value="UnbV_ASPIC"/>
    <property type="match status" value="1"/>
</dbReference>
<evidence type="ECO:0000259" key="2">
    <source>
        <dbReference type="Pfam" id="PF07593"/>
    </source>
</evidence>
<reference evidence="3 4" key="1">
    <citation type="submission" date="2017-02" db="EMBL/GenBank/DDBJ databases">
        <title>Genome sequence of Microcystis aeruginosa KW.</title>
        <authorList>
            <person name="Oh H.-M."/>
            <person name="Ahn C.-Y."/>
            <person name="Jeong H."/>
            <person name="Srivastava A."/>
            <person name="Lee H.-G."/>
            <person name="Kang S.-R."/>
        </authorList>
    </citation>
    <scope>NUCLEOTIDE SEQUENCE [LARGE SCALE GENOMIC DNA]</scope>
    <source>
        <strain evidence="3 4">KW</strain>
    </source>
</reference>
<sequence length="632" mass="69963">MNRLEKFIRRHSKSILALGLILVLFSVSRLPALSMAERDAIASRFAFTRFPLPELENQPYQVERPTNPSLSRHSGWISAVGAAVALGDLDGDGLDNDLCHVETQSNQVIISPVPGTGNRYQPFTLNVTDFDYNDQTMAPMGCIPSDLNEDGLRDLLVYYWGRTPIAFIKQDQGYLQQQISQKREKWYTNAATFSDLDGDGHPDLIIGNYFPDNAEILDVNSQKIEKMQDSMTRAYNGGKNRVFLWSDASTTGVTYQEVQDAFEEKIAHGWTLAVGTADLDGDLLPEIYFANDFGPDRLLHNRSTRGHLQFALLEGQKGLTTPNSKVLGHDSFKGMGVDFGDINHDGLLDIYVSNIASEYALEESHFLFTSTGETEKMSRGIAPYVDKSEPLGVSRSGWSWETKFGDFDNDGELEALQATGFRKGDINRWPELHELAMSNDQVLKIPNSWFHFQDGDDLSGHQHNPFFVRGKDGRYYDLASQLSLDDPSVTRGIATADVDGDGDLDFVVANQWETSYFYRNDSPNIGQSLELELLNPAISPNPSSEKGKMGIPAIGAAVKVSLPDGSQLVAQVDGGNGHSGVRSPVLHFGLGKIDPNTALPVDIQWRNHKGEIKQTQLLLTSGKQTILLEQSV</sequence>
<gene>
    <name evidence="3" type="ORF">B1L04_22660</name>
</gene>
<dbReference type="AlphaFoldDB" id="A0A1V4BMK1"/>
<dbReference type="PANTHER" id="PTHR16026:SF0">
    <property type="entry name" value="CARTILAGE ACIDIC PROTEIN 1"/>
    <property type="match status" value="1"/>
</dbReference>
<keyword evidence="1" id="KW-0732">Signal</keyword>
<feature type="domain" description="ASPIC/UnbV" evidence="2">
    <location>
        <begin position="553"/>
        <end position="609"/>
    </location>
</feature>
<dbReference type="RefSeq" id="WP_079209458.1">
    <property type="nucleotide sequence ID" value="NZ_MVGR01000005.1"/>
</dbReference>
<dbReference type="InterPro" id="IPR027039">
    <property type="entry name" value="Crtac1"/>
</dbReference>
<organism evidence="3 4">
    <name type="scientific">Microcystis aeruginosa KW</name>
    <dbReference type="NCBI Taxonomy" id="1960155"/>
    <lineage>
        <taxon>Bacteria</taxon>
        <taxon>Bacillati</taxon>
        <taxon>Cyanobacteriota</taxon>
        <taxon>Cyanophyceae</taxon>
        <taxon>Oscillatoriophycideae</taxon>
        <taxon>Chroococcales</taxon>
        <taxon>Microcystaceae</taxon>
        <taxon>Microcystis</taxon>
    </lineage>
</organism>
<dbReference type="SUPFAM" id="SSF69318">
    <property type="entry name" value="Integrin alpha N-terminal domain"/>
    <property type="match status" value="1"/>
</dbReference>
<accession>A0A1V4BMK1</accession>
<evidence type="ECO:0000313" key="3">
    <source>
        <dbReference type="EMBL" id="OPF15321.1"/>
    </source>
</evidence>
<dbReference type="Proteomes" id="UP000189835">
    <property type="component" value="Unassembled WGS sequence"/>
</dbReference>
<dbReference type="InterPro" id="IPR028994">
    <property type="entry name" value="Integrin_alpha_N"/>
</dbReference>
<protein>
    <submittedName>
        <fullName evidence="3">RNA-binding protein</fullName>
    </submittedName>
</protein>
<dbReference type="InterPro" id="IPR013517">
    <property type="entry name" value="FG-GAP"/>
</dbReference>